<proteinExistence type="predicted"/>
<dbReference type="AlphaFoldDB" id="C8NJ18"/>
<name>C8NJ18_9LACT</name>
<dbReference type="EMBL" id="ACKZ01000030">
    <property type="protein sequence ID" value="EEW36353.1"/>
    <property type="molecule type" value="Genomic_DNA"/>
</dbReference>
<protein>
    <submittedName>
        <fullName evidence="1">Uncharacterized protein</fullName>
    </submittedName>
</protein>
<comment type="caution">
    <text evidence="1">The sequence shown here is derived from an EMBL/GenBank/DDBJ whole genome shotgun (WGS) entry which is preliminary data.</text>
</comment>
<dbReference type="STRING" id="638301.HMPREF0444_1913"/>
<organism evidence="1 2">
    <name type="scientific">Granulicatella adiacens ATCC 49175</name>
    <dbReference type="NCBI Taxonomy" id="638301"/>
    <lineage>
        <taxon>Bacteria</taxon>
        <taxon>Bacillati</taxon>
        <taxon>Bacillota</taxon>
        <taxon>Bacilli</taxon>
        <taxon>Lactobacillales</taxon>
        <taxon>Carnobacteriaceae</taxon>
        <taxon>Granulicatella</taxon>
    </lineage>
</organism>
<evidence type="ECO:0000313" key="1">
    <source>
        <dbReference type="EMBL" id="EEW36353.1"/>
    </source>
</evidence>
<accession>C8NJ18</accession>
<dbReference type="HOGENOM" id="CLU_3168618_0_0_9"/>
<dbReference type="Proteomes" id="UP000005926">
    <property type="component" value="Unassembled WGS sequence"/>
</dbReference>
<evidence type="ECO:0000313" key="2">
    <source>
        <dbReference type="Proteomes" id="UP000005926"/>
    </source>
</evidence>
<sequence>MATWKLESPGDSFFILEVLLLENILLLTRNPFIKVTLVMLVGDVGNY</sequence>
<reference evidence="1 2" key="1">
    <citation type="submission" date="2009-08" db="EMBL/GenBank/DDBJ databases">
        <authorList>
            <person name="Muzny D."/>
            <person name="Qin X."/>
            <person name="Deng J."/>
            <person name="Jiang H."/>
            <person name="Liu Y."/>
            <person name="Qu J."/>
            <person name="Song X.-Z."/>
            <person name="Zhang L."/>
            <person name="Thornton R."/>
            <person name="Coyle M."/>
            <person name="Francisco L."/>
            <person name="Jackson L."/>
            <person name="Javaid M."/>
            <person name="Korchina V."/>
            <person name="Kovar C."/>
            <person name="Mata R."/>
            <person name="Mathew T."/>
            <person name="Ngo R."/>
            <person name="Nguyen L."/>
            <person name="Nguyen N."/>
            <person name="Okwuonu G."/>
            <person name="Ongeri F."/>
            <person name="Pham C."/>
            <person name="Simmons D."/>
            <person name="Wilczek-Boney K."/>
            <person name="Hale W."/>
            <person name="Jakkamsetti A."/>
            <person name="Pham P."/>
            <person name="Ruth R."/>
            <person name="San Lucas F."/>
            <person name="Warren J."/>
            <person name="Zhang J."/>
            <person name="Zhao Z."/>
            <person name="Zhou C."/>
            <person name="Zhu D."/>
            <person name="Lee S."/>
            <person name="Bess C."/>
            <person name="Blankenburg K."/>
            <person name="Forbes L."/>
            <person name="Fu Q."/>
            <person name="Gubbala S."/>
            <person name="Hirani K."/>
            <person name="Jayaseelan J.C."/>
            <person name="Lara F."/>
            <person name="Munidasa M."/>
            <person name="Palculict T."/>
            <person name="Patil S."/>
            <person name="Pu L.-L."/>
            <person name="Saada N."/>
            <person name="Tang L."/>
            <person name="Weissenberger G."/>
            <person name="Zhu Y."/>
            <person name="Hemphill L."/>
            <person name="Shang Y."/>
            <person name="Youmans B."/>
            <person name="Ayvaz T."/>
            <person name="Ross M."/>
            <person name="Santibanez J."/>
            <person name="Aqrawi P."/>
            <person name="Gross S."/>
            <person name="Joshi V."/>
            <person name="Fowler G."/>
            <person name="Nazareth L."/>
            <person name="Reid J."/>
            <person name="Worley K."/>
            <person name="Petrosino J."/>
            <person name="Highlander S."/>
            <person name="Gibbs R."/>
        </authorList>
    </citation>
    <scope>NUCLEOTIDE SEQUENCE [LARGE SCALE GENOMIC DNA]</scope>
    <source>
        <strain evidence="1 2">ATCC 49175</strain>
    </source>
</reference>
<gene>
    <name evidence="1" type="ORF">HMPREF0444_1913</name>
</gene>
<keyword evidence="2" id="KW-1185">Reference proteome</keyword>